<dbReference type="InterPro" id="IPR027417">
    <property type="entry name" value="P-loop_NTPase"/>
</dbReference>
<evidence type="ECO:0000256" key="7">
    <source>
        <dbReference type="HAMAP-Rule" id="MF_00096"/>
    </source>
</evidence>
<dbReference type="HAMAP" id="MF_00096">
    <property type="entry name" value="MutS"/>
    <property type="match status" value="1"/>
</dbReference>
<evidence type="ECO:0000313" key="13">
    <source>
        <dbReference type="Proteomes" id="UP000830835"/>
    </source>
</evidence>
<dbReference type="Pfam" id="PF05188">
    <property type="entry name" value="MutS_II"/>
    <property type="match status" value="1"/>
</dbReference>
<evidence type="ECO:0000259" key="11">
    <source>
        <dbReference type="PROSITE" id="PS00486"/>
    </source>
</evidence>
<dbReference type="InterPro" id="IPR036187">
    <property type="entry name" value="DNA_mismatch_repair_MutS_sf"/>
</dbReference>
<dbReference type="Pfam" id="PF05190">
    <property type="entry name" value="MutS_IV"/>
    <property type="match status" value="1"/>
</dbReference>
<name>A0ABT0CBB7_THEVL</name>
<dbReference type="InterPro" id="IPR016151">
    <property type="entry name" value="DNA_mismatch_repair_MutS_N"/>
</dbReference>
<dbReference type="Gene3D" id="3.30.420.110">
    <property type="entry name" value="MutS, connector domain"/>
    <property type="match status" value="1"/>
</dbReference>
<evidence type="ECO:0000256" key="9">
    <source>
        <dbReference type="RuleBase" id="RU003756"/>
    </source>
</evidence>
<evidence type="ECO:0000256" key="2">
    <source>
        <dbReference type="ARBA" id="ARBA00022741"/>
    </source>
</evidence>
<dbReference type="InterPro" id="IPR007860">
    <property type="entry name" value="DNA_mmatch_repair_MutS_con_dom"/>
</dbReference>
<organism evidence="12 13">
    <name type="scientific">Thermostichus vulcanus str. 'Rupite'</name>
    <dbReference type="NCBI Taxonomy" id="2813851"/>
    <lineage>
        <taxon>Bacteria</taxon>
        <taxon>Bacillati</taxon>
        <taxon>Cyanobacteriota</taxon>
        <taxon>Cyanophyceae</taxon>
        <taxon>Thermostichales</taxon>
        <taxon>Thermostichaceae</taxon>
        <taxon>Thermostichus</taxon>
    </lineage>
</organism>
<dbReference type="SUPFAM" id="SSF53150">
    <property type="entry name" value="DNA repair protein MutS, domain II"/>
    <property type="match status" value="1"/>
</dbReference>
<keyword evidence="3 7" id="KW-0227">DNA damage</keyword>
<dbReference type="NCBIfam" id="TIGR01070">
    <property type="entry name" value="mutS1"/>
    <property type="match status" value="1"/>
</dbReference>
<keyword evidence="13" id="KW-1185">Reference proteome</keyword>
<dbReference type="SMART" id="SM00534">
    <property type="entry name" value="MUTSac"/>
    <property type="match status" value="1"/>
</dbReference>
<keyword evidence="4 7" id="KW-0067">ATP-binding</keyword>
<dbReference type="Pfam" id="PF05192">
    <property type="entry name" value="MutS_III"/>
    <property type="match status" value="1"/>
</dbReference>
<dbReference type="PIRSF" id="PIRSF037677">
    <property type="entry name" value="DNA_mis_repair_Msh6"/>
    <property type="match status" value="1"/>
</dbReference>
<keyword evidence="2 7" id="KW-0547">Nucleotide-binding</keyword>
<dbReference type="PROSITE" id="PS00486">
    <property type="entry name" value="DNA_MISMATCH_REPAIR_2"/>
    <property type="match status" value="1"/>
</dbReference>
<dbReference type="SUPFAM" id="SSF55271">
    <property type="entry name" value="DNA repair protein MutS, domain I"/>
    <property type="match status" value="1"/>
</dbReference>
<keyword evidence="5 7" id="KW-0238">DNA-binding</keyword>
<dbReference type="Proteomes" id="UP000830835">
    <property type="component" value="Unassembled WGS sequence"/>
</dbReference>
<dbReference type="SUPFAM" id="SSF48334">
    <property type="entry name" value="DNA repair protein MutS, domain III"/>
    <property type="match status" value="1"/>
</dbReference>
<dbReference type="SMART" id="SM00533">
    <property type="entry name" value="MUTSd"/>
    <property type="match status" value="1"/>
</dbReference>
<dbReference type="InterPro" id="IPR007695">
    <property type="entry name" value="DNA_mismatch_repair_MutS-lik_N"/>
</dbReference>
<accession>A0ABT0CBB7</accession>
<gene>
    <name evidence="7 12" type="primary">mutS</name>
    <name evidence="12" type="ORF">JX360_09185</name>
</gene>
<dbReference type="InterPro" id="IPR045076">
    <property type="entry name" value="MutS"/>
</dbReference>
<evidence type="ECO:0000256" key="4">
    <source>
        <dbReference type="ARBA" id="ARBA00022840"/>
    </source>
</evidence>
<dbReference type="Gene3D" id="3.40.1170.10">
    <property type="entry name" value="DNA repair protein MutS, domain I"/>
    <property type="match status" value="1"/>
</dbReference>
<dbReference type="InterPro" id="IPR000432">
    <property type="entry name" value="DNA_mismatch_repair_MutS_C"/>
</dbReference>
<reference evidence="12" key="1">
    <citation type="submission" date="2021-02" db="EMBL/GenBank/DDBJ databases">
        <title>The CRISPR/cas machinery reduction and long-range gene transfer in the hot spring cyanobacterium Synechococcus.</title>
        <authorList>
            <person name="Dvorak P."/>
            <person name="Jahodarova E."/>
            <person name="Hasler P."/>
            <person name="Poulickova A."/>
        </authorList>
    </citation>
    <scope>NUCLEOTIDE SEQUENCE</scope>
    <source>
        <strain evidence="12">Rupite</strain>
    </source>
</reference>
<keyword evidence="6 7" id="KW-0234">DNA repair</keyword>
<dbReference type="InterPro" id="IPR007696">
    <property type="entry name" value="DNA_mismatch_repair_MutS_core"/>
</dbReference>
<dbReference type="EMBL" id="JAFIRA010000020">
    <property type="protein sequence ID" value="MCJ2543076.1"/>
    <property type="molecule type" value="Genomic_DNA"/>
</dbReference>
<proteinExistence type="inferred from homology"/>
<evidence type="ECO:0000256" key="3">
    <source>
        <dbReference type="ARBA" id="ARBA00022763"/>
    </source>
</evidence>
<dbReference type="SUPFAM" id="SSF52540">
    <property type="entry name" value="P-loop containing nucleoside triphosphate hydrolases"/>
    <property type="match status" value="1"/>
</dbReference>
<dbReference type="Pfam" id="PF00488">
    <property type="entry name" value="MutS_V"/>
    <property type="match status" value="1"/>
</dbReference>
<dbReference type="InterPro" id="IPR017261">
    <property type="entry name" value="DNA_mismatch_repair_MutS/MSH"/>
</dbReference>
<feature type="compositionally biased region" description="Polar residues" evidence="10">
    <location>
        <begin position="867"/>
        <end position="876"/>
    </location>
</feature>
<dbReference type="Gene3D" id="1.10.1420.10">
    <property type="match status" value="2"/>
</dbReference>
<dbReference type="PANTHER" id="PTHR11361">
    <property type="entry name" value="DNA MISMATCH REPAIR PROTEIN MUTS FAMILY MEMBER"/>
    <property type="match status" value="1"/>
</dbReference>
<evidence type="ECO:0000256" key="8">
    <source>
        <dbReference type="NCBIfam" id="TIGR01070"/>
    </source>
</evidence>
<comment type="function">
    <text evidence="7">This protein is involved in the repair of mismatches in DNA. It is possible that it carries out the mismatch recognition step. This protein has a weak ATPase activity.</text>
</comment>
<evidence type="ECO:0000256" key="5">
    <source>
        <dbReference type="ARBA" id="ARBA00023125"/>
    </source>
</evidence>
<dbReference type="InterPro" id="IPR036678">
    <property type="entry name" value="MutS_con_dom_sf"/>
</dbReference>
<evidence type="ECO:0000313" key="12">
    <source>
        <dbReference type="EMBL" id="MCJ2543076.1"/>
    </source>
</evidence>
<dbReference type="Pfam" id="PF01624">
    <property type="entry name" value="MutS_I"/>
    <property type="match status" value="1"/>
</dbReference>
<evidence type="ECO:0000256" key="6">
    <source>
        <dbReference type="ARBA" id="ARBA00023204"/>
    </source>
</evidence>
<protein>
    <recommendedName>
        <fullName evidence="7 8">DNA mismatch repair protein MutS</fullName>
    </recommendedName>
</protein>
<comment type="similarity">
    <text evidence="1 7 9">Belongs to the DNA mismatch repair MutS family.</text>
</comment>
<dbReference type="CDD" id="cd03284">
    <property type="entry name" value="ABC_MutS1"/>
    <property type="match status" value="1"/>
</dbReference>
<dbReference type="Gene3D" id="3.40.50.300">
    <property type="entry name" value="P-loop containing nucleotide triphosphate hydrolases"/>
    <property type="match status" value="1"/>
</dbReference>
<sequence>MSSSSSAAETWDALTVDPALLTPMMQHYVELKRQYPQAILLYRLGDFYEMFFQDAYIVSRELELVLTGREGGAIGRIPMCGVPHHAFERYAAQLVAKGYALAVCEQMEPADQAKGLVRREVTRVITPGTVLEEELLKARQNNYLAAIVRLKDLRQPDSPWGLAYADISTGEFWVCQSAGAEKLEQELARLQPAEVLLPVEDGLGLNLVRPRDPQALLDLPGQYGYTLRPPEPFELSVARANLLQTYRLGSLEGLGCAGLPLAIRAAGGLLQYLEETQKNLIQEKGLHCLLQPPRTYQLTDYLMLDPQTRRNLELTQTIREGAFAGSLLWVLDQSRTAMGGRALRRWLLQPLRDPEPIQARQDTIQELLDHPSLRTRLGSLLDSLYDLERLANRVGSGTANPRELVALGSSLSKLPDLADLVADAQAPLLQSLQRVDPALSDLGRLIERTLLPSPPPLLTEGGLIQAGVDSELDRLRQQVEQDRQWIANLEKIERERTGIPTLKVGFNKAFGYYLSISRAKAHQVPDNYIRKQTLTNEERFITPELKEKEARILTAQTEINQREYELFLQLRLQAGSQAEPIRQVAQTIATIDALLGLAEVAVQQGYSRPKITRDRRLWIEQGRHPVVEKSLPSGLFVANSVRLGSPEGPDLMVLTGPNMSGKSTYLRQIGLIQILAQMGSFVPAERAELGLCDRIFTRIGAVDDLATGQSTFMVEMNETANILNHATEHSLVLLDEIGRGTATFDGLSIAWAVAEYLATQVRARTLFATHYHEMNQLETLLPNVANFQVVVKELEDRIIFLHQVQAGGADRSYGIEVGRMAGLPKPVIKRAKQVLELVEKHSRIGLGLRNQGRNQERAQGAKKNPPEQEQNPSTEQLPIFPDIG</sequence>
<dbReference type="InterPro" id="IPR007861">
    <property type="entry name" value="DNA_mismatch_repair_MutS_clamp"/>
</dbReference>
<evidence type="ECO:0000256" key="10">
    <source>
        <dbReference type="SAM" id="MobiDB-lite"/>
    </source>
</evidence>
<feature type="binding site" evidence="7">
    <location>
        <begin position="656"/>
        <end position="663"/>
    </location>
    <ligand>
        <name>ATP</name>
        <dbReference type="ChEBI" id="CHEBI:30616"/>
    </ligand>
</feature>
<feature type="domain" description="DNA mismatch repair proteins mutS family" evidence="11">
    <location>
        <begin position="730"/>
        <end position="746"/>
    </location>
</feature>
<dbReference type="NCBIfam" id="NF003810">
    <property type="entry name" value="PRK05399.1"/>
    <property type="match status" value="1"/>
</dbReference>
<dbReference type="PANTHER" id="PTHR11361:SF34">
    <property type="entry name" value="DNA MISMATCH REPAIR PROTEIN MSH1, MITOCHONDRIAL"/>
    <property type="match status" value="1"/>
</dbReference>
<dbReference type="RefSeq" id="WP_244350353.1">
    <property type="nucleotide sequence ID" value="NZ_JAFIRA010000020.1"/>
</dbReference>
<evidence type="ECO:0000256" key="1">
    <source>
        <dbReference type="ARBA" id="ARBA00006271"/>
    </source>
</evidence>
<comment type="caution">
    <text evidence="12">The sequence shown here is derived from an EMBL/GenBank/DDBJ whole genome shotgun (WGS) entry which is preliminary data.</text>
</comment>
<dbReference type="InterPro" id="IPR005748">
    <property type="entry name" value="DNA_mismatch_repair_MutS"/>
</dbReference>
<feature type="region of interest" description="Disordered" evidence="10">
    <location>
        <begin position="846"/>
        <end position="884"/>
    </location>
</feature>